<evidence type="ECO:0000256" key="3">
    <source>
        <dbReference type="ARBA" id="ARBA00022989"/>
    </source>
</evidence>
<feature type="transmembrane region" description="Helical" evidence="5">
    <location>
        <begin position="401"/>
        <end position="428"/>
    </location>
</feature>
<feature type="domain" description="O-antigen ligase-related" evidence="6">
    <location>
        <begin position="270"/>
        <end position="418"/>
    </location>
</feature>
<dbReference type="PANTHER" id="PTHR37422:SF13">
    <property type="entry name" value="LIPOPOLYSACCHARIDE BIOSYNTHESIS PROTEIN PA4999-RELATED"/>
    <property type="match status" value="1"/>
</dbReference>
<feature type="transmembrane region" description="Helical" evidence="5">
    <location>
        <begin position="88"/>
        <end position="113"/>
    </location>
</feature>
<feature type="transmembrane region" description="Helical" evidence="5">
    <location>
        <begin position="440"/>
        <end position="460"/>
    </location>
</feature>
<keyword evidence="2 5" id="KW-0812">Transmembrane</keyword>
<evidence type="ECO:0000259" key="6">
    <source>
        <dbReference type="Pfam" id="PF04932"/>
    </source>
</evidence>
<comment type="caution">
    <text evidence="7">The sequence shown here is derived from an EMBL/GenBank/DDBJ whole genome shotgun (WGS) entry which is preliminary data.</text>
</comment>
<dbReference type="Proteomes" id="UP000266340">
    <property type="component" value="Unassembled WGS sequence"/>
</dbReference>
<reference evidence="7 8" key="1">
    <citation type="submission" date="2018-09" db="EMBL/GenBank/DDBJ databases">
        <title>Cohnella cavernae sp. nov., isolated from a karst cave.</title>
        <authorList>
            <person name="Zhu H."/>
        </authorList>
    </citation>
    <scope>NUCLEOTIDE SEQUENCE [LARGE SCALE GENOMIC DNA]</scope>
    <source>
        <strain evidence="7 8">K2E09-144</strain>
    </source>
</reference>
<dbReference type="GO" id="GO:0016874">
    <property type="term" value="F:ligase activity"/>
    <property type="evidence" value="ECO:0007669"/>
    <property type="project" value="UniProtKB-KW"/>
</dbReference>
<keyword evidence="4 5" id="KW-0472">Membrane</keyword>
<dbReference type="PANTHER" id="PTHR37422">
    <property type="entry name" value="TEICHURONIC ACID BIOSYNTHESIS PROTEIN TUAE"/>
    <property type="match status" value="1"/>
</dbReference>
<feature type="transmembrane region" description="Helical" evidence="5">
    <location>
        <begin position="12"/>
        <end position="33"/>
    </location>
</feature>
<dbReference type="AlphaFoldDB" id="A0A398CMW7"/>
<dbReference type="InterPro" id="IPR007016">
    <property type="entry name" value="O-antigen_ligase-rel_domated"/>
</dbReference>
<protein>
    <submittedName>
        <fullName evidence="7">O-antigen ligase family protein</fullName>
    </submittedName>
</protein>
<feature type="transmembrane region" description="Helical" evidence="5">
    <location>
        <begin position="133"/>
        <end position="151"/>
    </location>
</feature>
<comment type="subcellular location">
    <subcellularLocation>
        <location evidence="1">Membrane</location>
        <topology evidence="1">Multi-pass membrane protein</topology>
    </subcellularLocation>
</comment>
<evidence type="ECO:0000313" key="8">
    <source>
        <dbReference type="Proteomes" id="UP000266340"/>
    </source>
</evidence>
<evidence type="ECO:0000256" key="5">
    <source>
        <dbReference type="SAM" id="Phobius"/>
    </source>
</evidence>
<evidence type="ECO:0000256" key="1">
    <source>
        <dbReference type="ARBA" id="ARBA00004141"/>
    </source>
</evidence>
<feature type="transmembrane region" description="Helical" evidence="5">
    <location>
        <begin position="39"/>
        <end position="60"/>
    </location>
</feature>
<evidence type="ECO:0000313" key="7">
    <source>
        <dbReference type="EMBL" id="RIE03815.1"/>
    </source>
</evidence>
<keyword evidence="3 5" id="KW-1133">Transmembrane helix</keyword>
<feature type="transmembrane region" description="Helical" evidence="5">
    <location>
        <begin position="65"/>
        <end position="82"/>
    </location>
</feature>
<name>A0A398CMW7_9BACL</name>
<sequence>MFLLKKMNGKSMVSVCSAIAIALGSSMLLQWLLQRGSSFTLFFVVFVVIGIGYALACCLYDPLKVYLAGSVFLMMINAKVIFDPVTDYIGGVGAGKFYAGVPHLVVGLGIVSFVIDKLRFPDRLSFRIGKSEFYVILFTVITLTAGLVAPFKAASVVQSNFYIVLLALYLLWSNAFRSLGRDRATKLFVRALSVGMLVQFGLCLLQLSLGKEIGLAFIGEGVLEERAGLNGSSITGTFNHPGPLSLFFLIGVSLLFPLVLQKRNFSAVVCFIAAIVGLVLTYSRTSLVIGAAVLLLEWLVLAYFSNKISKNRAALVAIVVIVVAFSMGDSIAARFSSLENNSNDDQIAHRLDHYRMAWDYIQQKPWLGNGLNNWSYVTQHTQLLTSVGSDIFYYTNPVHNIYLYVWFEGGLLMLAGFLLVIIHTLIGLLRKIKRRKELDIGLIASIVCVLAYGITGWGLFNGGQMLYIFYFILCVSNIKSDELAEDQ</sequence>
<gene>
    <name evidence="7" type="ORF">D3H35_09690</name>
</gene>
<dbReference type="GO" id="GO:0016020">
    <property type="term" value="C:membrane"/>
    <property type="evidence" value="ECO:0007669"/>
    <property type="project" value="UniProtKB-SubCell"/>
</dbReference>
<feature type="transmembrane region" description="Helical" evidence="5">
    <location>
        <begin position="313"/>
        <end position="333"/>
    </location>
</feature>
<keyword evidence="8" id="KW-1185">Reference proteome</keyword>
<feature type="transmembrane region" description="Helical" evidence="5">
    <location>
        <begin position="187"/>
        <end position="207"/>
    </location>
</feature>
<dbReference type="EMBL" id="QXJM01000030">
    <property type="protein sequence ID" value="RIE03815.1"/>
    <property type="molecule type" value="Genomic_DNA"/>
</dbReference>
<organism evidence="7 8">
    <name type="scientific">Cohnella faecalis</name>
    <dbReference type="NCBI Taxonomy" id="2315694"/>
    <lineage>
        <taxon>Bacteria</taxon>
        <taxon>Bacillati</taxon>
        <taxon>Bacillota</taxon>
        <taxon>Bacilli</taxon>
        <taxon>Bacillales</taxon>
        <taxon>Paenibacillaceae</taxon>
        <taxon>Cohnella</taxon>
    </lineage>
</organism>
<feature type="transmembrane region" description="Helical" evidence="5">
    <location>
        <begin position="157"/>
        <end position="175"/>
    </location>
</feature>
<proteinExistence type="predicted"/>
<feature type="transmembrane region" description="Helical" evidence="5">
    <location>
        <begin position="242"/>
        <end position="260"/>
    </location>
</feature>
<evidence type="ECO:0000256" key="4">
    <source>
        <dbReference type="ARBA" id="ARBA00023136"/>
    </source>
</evidence>
<evidence type="ECO:0000256" key="2">
    <source>
        <dbReference type="ARBA" id="ARBA00022692"/>
    </source>
</evidence>
<feature type="transmembrane region" description="Helical" evidence="5">
    <location>
        <begin position="265"/>
        <end position="282"/>
    </location>
</feature>
<accession>A0A398CMW7</accession>
<dbReference type="Pfam" id="PF04932">
    <property type="entry name" value="Wzy_C"/>
    <property type="match status" value="1"/>
</dbReference>
<dbReference type="InterPro" id="IPR051533">
    <property type="entry name" value="WaaL-like"/>
</dbReference>
<feature type="transmembrane region" description="Helical" evidence="5">
    <location>
        <begin position="288"/>
        <end position="306"/>
    </location>
</feature>
<keyword evidence="7" id="KW-0436">Ligase</keyword>